<dbReference type="SUPFAM" id="SSF51735">
    <property type="entry name" value="NAD(P)-binding Rossmann-fold domains"/>
    <property type="match status" value="1"/>
</dbReference>
<organism evidence="6 7">
    <name type="scientific">Roseibium salinum</name>
    <dbReference type="NCBI Taxonomy" id="1604349"/>
    <lineage>
        <taxon>Bacteria</taxon>
        <taxon>Pseudomonadati</taxon>
        <taxon>Pseudomonadota</taxon>
        <taxon>Alphaproteobacteria</taxon>
        <taxon>Hyphomicrobiales</taxon>
        <taxon>Stappiaceae</taxon>
        <taxon>Roseibium</taxon>
    </lineage>
</organism>
<evidence type="ECO:0000256" key="1">
    <source>
        <dbReference type="ARBA" id="ARBA00005854"/>
    </source>
</evidence>
<dbReference type="RefSeq" id="WP_265960505.1">
    <property type="nucleotide sequence ID" value="NZ_JAPEVI010000001.1"/>
</dbReference>
<keyword evidence="2 3" id="KW-0560">Oxidoreductase</keyword>
<evidence type="ECO:0000256" key="2">
    <source>
        <dbReference type="ARBA" id="ARBA00023002"/>
    </source>
</evidence>
<protein>
    <submittedName>
        <fullName evidence="6">D-glycerate dehydrogenase</fullName>
    </submittedName>
</protein>
<dbReference type="PANTHER" id="PTHR10996:SF283">
    <property type="entry name" value="GLYOXYLATE_HYDROXYPYRUVATE REDUCTASE B"/>
    <property type="match status" value="1"/>
</dbReference>
<dbReference type="PANTHER" id="PTHR10996">
    <property type="entry name" value="2-HYDROXYACID DEHYDROGENASE-RELATED"/>
    <property type="match status" value="1"/>
</dbReference>
<evidence type="ECO:0000259" key="4">
    <source>
        <dbReference type="Pfam" id="PF00389"/>
    </source>
</evidence>
<sequence>MVKPSVFVTRRWPAAVEAQLAENYNAVLNTSDKPLSPTELRDALRNHDAVLPTVTDKLGAEVLEQPGARVRILANYGVGYSHICEASAQDLGLTVTNTPDVLSECTADLAMTLLLMAARRAGDGERELRAGNWQGWRPTHLIGTKVSGKTLGIVGFGRIGQEMARRAHFGFGMKIIVHNRSRVDASVLAEFGAVQTGSIDDLLPECDFVSLHCPGGTGNRHLIDARRLDLMKPGAFLINTARGEVVDEAALVQALIFDTIGGAALDVFDGEPNINPALLQCDNVVLLPHLGSATREAREAMGFRVLDNLGDFFAGRDPRDRVI</sequence>
<evidence type="ECO:0000256" key="3">
    <source>
        <dbReference type="RuleBase" id="RU003719"/>
    </source>
</evidence>
<comment type="similarity">
    <text evidence="1 3">Belongs to the D-isomer specific 2-hydroxyacid dehydrogenase family.</text>
</comment>
<dbReference type="InterPro" id="IPR029752">
    <property type="entry name" value="D-isomer_DH_CS1"/>
</dbReference>
<dbReference type="InterPro" id="IPR006140">
    <property type="entry name" value="D-isomer_DH_NAD-bd"/>
</dbReference>
<dbReference type="InterPro" id="IPR029753">
    <property type="entry name" value="D-isomer_DH_CS"/>
</dbReference>
<dbReference type="EMBL" id="JAPEVI010000001">
    <property type="protein sequence ID" value="MCX2720805.1"/>
    <property type="molecule type" value="Genomic_DNA"/>
</dbReference>
<name>A0ABT3QV50_9HYPH</name>
<reference evidence="6 7" key="1">
    <citation type="journal article" date="2016" name="Int. J. Syst. Evol. Microbiol.">
        <title>Labrenzia salina sp. nov., isolated from the rhizosphere of the halophyte Arthrocnemum macrostachyum.</title>
        <authorList>
            <person name="Camacho M."/>
            <person name="Redondo-Gomez S."/>
            <person name="Rodriguez-Llorente I."/>
            <person name="Rohde M."/>
            <person name="Sproer C."/>
            <person name="Schumann P."/>
            <person name="Klenk H.P."/>
            <person name="Montero-Calasanz M.D.C."/>
        </authorList>
    </citation>
    <scope>NUCLEOTIDE SEQUENCE [LARGE SCALE GENOMIC DNA]</scope>
    <source>
        <strain evidence="6 7">DSM 29163</strain>
    </source>
</reference>
<dbReference type="SUPFAM" id="SSF52283">
    <property type="entry name" value="Formate/glycerate dehydrogenase catalytic domain-like"/>
    <property type="match status" value="1"/>
</dbReference>
<dbReference type="Pfam" id="PF02826">
    <property type="entry name" value="2-Hacid_dh_C"/>
    <property type="match status" value="1"/>
</dbReference>
<dbReference type="Proteomes" id="UP001300261">
    <property type="component" value="Unassembled WGS sequence"/>
</dbReference>
<dbReference type="PROSITE" id="PS00671">
    <property type="entry name" value="D_2_HYDROXYACID_DH_3"/>
    <property type="match status" value="1"/>
</dbReference>
<dbReference type="Gene3D" id="3.40.50.720">
    <property type="entry name" value="NAD(P)-binding Rossmann-like Domain"/>
    <property type="match status" value="2"/>
</dbReference>
<evidence type="ECO:0000313" key="7">
    <source>
        <dbReference type="Proteomes" id="UP001300261"/>
    </source>
</evidence>
<comment type="caution">
    <text evidence="6">The sequence shown here is derived from an EMBL/GenBank/DDBJ whole genome shotgun (WGS) entry which is preliminary data.</text>
</comment>
<dbReference type="InterPro" id="IPR006139">
    <property type="entry name" value="D-isomer_2_OHA_DH_cat_dom"/>
</dbReference>
<feature type="domain" description="D-isomer specific 2-hydroxyacid dehydrogenase catalytic" evidence="4">
    <location>
        <begin position="20"/>
        <end position="322"/>
    </location>
</feature>
<dbReference type="CDD" id="cd05301">
    <property type="entry name" value="GDH"/>
    <property type="match status" value="1"/>
</dbReference>
<accession>A0ABT3QV50</accession>
<dbReference type="InterPro" id="IPR036291">
    <property type="entry name" value="NAD(P)-bd_dom_sf"/>
</dbReference>
<gene>
    <name evidence="6" type="ORF">ON753_00040</name>
</gene>
<dbReference type="Pfam" id="PF00389">
    <property type="entry name" value="2-Hacid_dh"/>
    <property type="match status" value="1"/>
</dbReference>
<feature type="domain" description="D-isomer specific 2-hydroxyacid dehydrogenase NAD-binding" evidence="5">
    <location>
        <begin position="111"/>
        <end position="291"/>
    </location>
</feature>
<keyword evidence="7" id="KW-1185">Reference proteome</keyword>
<dbReference type="PROSITE" id="PS00065">
    <property type="entry name" value="D_2_HYDROXYACID_DH_1"/>
    <property type="match status" value="1"/>
</dbReference>
<dbReference type="PROSITE" id="PS00670">
    <property type="entry name" value="D_2_HYDROXYACID_DH_2"/>
    <property type="match status" value="1"/>
</dbReference>
<evidence type="ECO:0000313" key="6">
    <source>
        <dbReference type="EMBL" id="MCX2720805.1"/>
    </source>
</evidence>
<dbReference type="InterPro" id="IPR050223">
    <property type="entry name" value="D-isomer_2-hydroxyacid_DH"/>
</dbReference>
<evidence type="ECO:0000259" key="5">
    <source>
        <dbReference type="Pfam" id="PF02826"/>
    </source>
</evidence>
<proteinExistence type="inferred from homology"/>